<dbReference type="SUPFAM" id="SSF56112">
    <property type="entry name" value="Protein kinase-like (PK-like)"/>
    <property type="match status" value="1"/>
</dbReference>
<feature type="active site" evidence="11">
    <location>
        <position position="255"/>
    </location>
</feature>
<comment type="subcellular location">
    <subcellularLocation>
        <location evidence="11">Cytoplasm</location>
    </subcellularLocation>
</comment>
<dbReference type="InterPro" id="IPR032882">
    <property type="entry name" value="SrkA/RdoA"/>
</dbReference>
<comment type="function">
    <text evidence="11">A protein kinase that phosphorylates Ser and Thr residues. Probably acts to suppress the effects of stress linked to accumulation of reactive oxygen species. Probably involved in the extracytoplasmic stress response.</text>
</comment>
<name>A0A845GDD9_9BURK</name>
<dbReference type="GO" id="GO:0000287">
    <property type="term" value="F:magnesium ion binding"/>
    <property type="evidence" value="ECO:0007669"/>
    <property type="project" value="UniProtKB-UniRule"/>
</dbReference>
<keyword evidence="7 11" id="KW-0418">Kinase</keyword>
<evidence type="ECO:0000256" key="10">
    <source>
        <dbReference type="ARBA" id="ARBA00023016"/>
    </source>
</evidence>
<evidence type="ECO:0000259" key="12">
    <source>
        <dbReference type="Pfam" id="PF01636"/>
    </source>
</evidence>
<evidence type="ECO:0000256" key="3">
    <source>
        <dbReference type="ARBA" id="ARBA00022553"/>
    </source>
</evidence>
<evidence type="ECO:0000256" key="4">
    <source>
        <dbReference type="ARBA" id="ARBA00022679"/>
    </source>
</evidence>
<comment type="similarity">
    <text evidence="11">Belongs to the SrkA/RdoA protein kinase family.</text>
</comment>
<evidence type="ECO:0000256" key="6">
    <source>
        <dbReference type="ARBA" id="ARBA00022741"/>
    </source>
</evidence>
<dbReference type="InterPro" id="IPR002575">
    <property type="entry name" value="Aminoglycoside_PTrfase"/>
</dbReference>
<feature type="domain" description="Aminoglycoside phosphotransferase" evidence="12">
    <location>
        <begin position="68"/>
        <end position="300"/>
    </location>
</feature>
<dbReference type="GO" id="GO:0004674">
    <property type="term" value="F:protein serine/threonine kinase activity"/>
    <property type="evidence" value="ECO:0007669"/>
    <property type="project" value="UniProtKB-UniRule"/>
</dbReference>
<feature type="site" description="ATP" evidence="11">
    <location>
        <position position="69"/>
    </location>
</feature>
<keyword evidence="8 11" id="KW-0067">ATP-binding</keyword>
<evidence type="ECO:0000256" key="9">
    <source>
        <dbReference type="ARBA" id="ARBA00022842"/>
    </source>
</evidence>
<keyword evidence="5 11" id="KW-0479">Metal-binding</keyword>
<feature type="binding site" evidence="11">
    <location>
        <position position="243"/>
    </location>
    <ligand>
        <name>Mg(2+)</name>
        <dbReference type="ChEBI" id="CHEBI:18420"/>
    </ligand>
</feature>
<evidence type="ECO:0000256" key="8">
    <source>
        <dbReference type="ARBA" id="ARBA00022840"/>
    </source>
</evidence>
<dbReference type="HAMAP" id="MF_01497">
    <property type="entry name" value="SrkA_kinase"/>
    <property type="match status" value="1"/>
</dbReference>
<dbReference type="Gene3D" id="1.20.1270.170">
    <property type="match status" value="1"/>
</dbReference>
<keyword evidence="10 11" id="KW-0346">Stress response</keyword>
<feature type="binding site" evidence="11">
    <location>
        <position position="255"/>
    </location>
    <ligand>
        <name>Mg(2+)</name>
        <dbReference type="ChEBI" id="CHEBI:18420"/>
    </ligand>
</feature>
<evidence type="ECO:0000256" key="11">
    <source>
        <dbReference type="HAMAP-Rule" id="MF_01497"/>
    </source>
</evidence>
<dbReference type="GO" id="GO:0005737">
    <property type="term" value="C:cytoplasm"/>
    <property type="evidence" value="ECO:0007669"/>
    <property type="project" value="UniProtKB-SubCell"/>
</dbReference>
<dbReference type="PANTHER" id="PTHR39573">
    <property type="entry name" value="STRESS RESPONSE KINASE A"/>
    <property type="match status" value="1"/>
</dbReference>
<protein>
    <recommendedName>
        <fullName evidence="11">Stress response kinase A</fullName>
        <ecNumber evidence="11">2.7.11.1</ecNumber>
    </recommendedName>
    <alternativeName>
        <fullName evidence="11">Serine/threonine-protein kinase SrkA</fullName>
    </alternativeName>
</protein>
<keyword evidence="4 11" id="KW-0808">Transferase</keyword>
<dbReference type="NCBIfam" id="NF008738">
    <property type="entry name" value="PRK11768.1"/>
    <property type="match status" value="1"/>
</dbReference>
<accession>A0A845GDD9</accession>
<comment type="subunit">
    <text evidence="11">Monomer.</text>
</comment>
<dbReference type="Pfam" id="PF01636">
    <property type="entry name" value="APH"/>
    <property type="match status" value="1"/>
</dbReference>
<dbReference type="Gene3D" id="1.10.510.10">
    <property type="entry name" value="Transferase(Phosphotransferase) domain 1"/>
    <property type="match status" value="1"/>
</dbReference>
<comment type="catalytic activity">
    <reaction evidence="11">
        <text>L-seryl-[protein] + ATP = O-phospho-L-seryl-[protein] + ADP + H(+)</text>
        <dbReference type="Rhea" id="RHEA:17989"/>
        <dbReference type="Rhea" id="RHEA-COMP:9863"/>
        <dbReference type="Rhea" id="RHEA-COMP:11604"/>
        <dbReference type="ChEBI" id="CHEBI:15378"/>
        <dbReference type="ChEBI" id="CHEBI:29999"/>
        <dbReference type="ChEBI" id="CHEBI:30616"/>
        <dbReference type="ChEBI" id="CHEBI:83421"/>
        <dbReference type="ChEBI" id="CHEBI:456216"/>
        <dbReference type="EC" id="2.7.11.1"/>
    </reaction>
</comment>
<evidence type="ECO:0000256" key="7">
    <source>
        <dbReference type="ARBA" id="ARBA00022777"/>
    </source>
</evidence>
<comment type="catalytic activity">
    <reaction evidence="11">
        <text>L-threonyl-[protein] + ATP = O-phospho-L-threonyl-[protein] + ADP + H(+)</text>
        <dbReference type="Rhea" id="RHEA:46608"/>
        <dbReference type="Rhea" id="RHEA-COMP:11060"/>
        <dbReference type="Rhea" id="RHEA-COMP:11605"/>
        <dbReference type="ChEBI" id="CHEBI:15378"/>
        <dbReference type="ChEBI" id="CHEBI:30013"/>
        <dbReference type="ChEBI" id="CHEBI:30616"/>
        <dbReference type="ChEBI" id="CHEBI:61977"/>
        <dbReference type="ChEBI" id="CHEBI:456216"/>
        <dbReference type="EC" id="2.7.11.1"/>
    </reaction>
</comment>
<organism evidence="13 14">
    <name type="scientific">Duganella vulcania</name>
    <dbReference type="NCBI Taxonomy" id="2692166"/>
    <lineage>
        <taxon>Bacteria</taxon>
        <taxon>Pseudomonadati</taxon>
        <taxon>Pseudomonadota</taxon>
        <taxon>Betaproteobacteria</taxon>
        <taxon>Burkholderiales</taxon>
        <taxon>Oxalobacteraceae</taxon>
        <taxon>Telluria group</taxon>
        <taxon>Duganella</taxon>
    </lineage>
</organism>
<dbReference type="InterPro" id="IPR011009">
    <property type="entry name" value="Kinase-like_dom_sf"/>
</dbReference>
<evidence type="ECO:0000256" key="5">
    <source>
        <dbReference type="ARBA" id="ARBA00022723"/>
    </source>
</evidence>
<comment type="cofactor">
    <cofactor evidence="11">
        <name>Mg(2+)</name>
        <dbReference type="ChEBI" id="CHEBI:18420"/>
    </cofactor>
</comment>
<reference evidence="13 14" key="1">
    <citation type="submission" date="2020-01" db="EMBL/GenBank/DDBJ databases">
        <title>Novel species isolated from a subtropical stream in China.</title>
        <authorList>
            <person name="Lu H."/>
        </authorList>
    </citation>
    <scope>NUCLEOTIDE SEQUENCE [LARGE SCALE GENOMIC DNA]</scope>
    <source>
        <strain evidence="13 14">FT82W</strain>
    </source>
</reference>
<keyword evidence="3 11" id="KW-0597">Phosphoprotein</keyword>
<sequence>MNQDHFDDEEEDARAAALAAGMADALAGASDSPQEQAPHPYSALNPECVLDALDSIGLHGDGRLLALNSYENRVYQVGIEDAQPLVVKFYRPGRWSDAAILEEHAFTEELAAREIPVVPALPLGPQRATLHHFNGFRFAVFTRHGGRAPELSDPSVLEWTGRFIARIHAVGAIKPYRERPAIDIATFGTEPCEYLQANQFIPADLKEAYASVSAQALDGVRRSYDRAGELPQLRLHGDCHGGNVLWTDAGPHFVDFDDSRMGPAIQDLWMMLSGERADQVRQMSDILAGYEDFCEFEPRQLHLVEALRTLRLIHYSAWLARRWDDPAFPVAFPWFNTQRYWQDRILELKEQISLMDEPPLPI</sequence>
<keyword evidence="2 11" id="KW-0723">Serine/threonine-protein kinase</keyword>
<dbReference type="AlphaFoldDB" id="A0A845GDD9"/>
<proteinExistence type="inferred from homology"/>
<keyword evidence="6 11" id="KW-0547">Nucleotide-binding</keyword>
<dbReference type="Gene3D" id="3.30.200.70">
    <property type="match status" value="1"/>
</dbReference>
<evidence type="ECO:0000313" key="13">
    <source>
        <dbReference type="EMBL" id="MYM90958.1"/>
    </source>
</evidence>
<dbReference type="EMBL" id="WWCW01000152">
    <property type="protein sequence ID" value="MYM90958.1"/>
    <property type="molecule type" value="Genomic_DNA"/>
</dbReference>
<keyword evidence="9 11" id="KW-0460">Magnesium</keyword>
<dbReference type="Proteomes" id="UP000470302">
    <property type="component" value="Unassembled WGS sequence"/>
</dbReference>
<evidence type="ECO:0000256" key="2">
    <source>
        <dbReference type="ARBA" id="ARBA00022527"/>
    </source>
</evidence>
<gene>
    <name evidence="11" type="primary">srkA</name>
    <name evidence="13" type="ORF">GTP91_27755</name>
</gene>
<comment type="caution">
    <text evidence="13">The sequence shown here is derived from an EMBL/GenBank/DDBJ whole genome shotgun (WGS) entry which is preliminary data.</text>
</comment>
<feature type="active site" description="Proton acceptor" evidence="11">
    <location>
        <position position="238"/>
    </location>
</feature>
<evidence type="ECO:0000256" key="1">
    <source>
        <dbReference type="ARBA" id="ARBA00022490"/>
    </source>
</evidence>
<evidence type="ECO:0000313" key="14">
    <source>
        <dbReference type="Proteomes" id="UP000470302"/>
    </source>
</evidence>
<dbReference type="GO" id="GO:0005524">
    <property type="term" value="F:ATP binding"/>
    <property type="evidence" value="ECO:0007669"/>
    <property type="project" value="UniProtKB-UniRule"/>
</dbReference>
<dbReference type="EC" id="2.7.11.1" evidence="11"/>
<keyword evidence="1 11" id="KW-0963">Cytoplasm</keyword>
<dbReference type="PANTHER" id="PTHR39573:SF1">
    <property type="entry name" value="STRESS RESPONSE KINASE A"/>
    <property type="match status" value="1"/>
</dbReference>